<keyword evidence="3" id="KW-1185">Reference proteome</keyword>
<dbReference type="Proteomes" id="UP001155182">
    <property type="component" value="Unassembled WGS sequence"/>
</dbReference>
<dbReference type="RefSeq" id="WP_252588938.1">
    <property type="nucleotide sequence ID" value="NZ_JAMWYS010000052.1"/>
</dbReference>
<dbReference type="EMBL" id="JAMWYS010000052">
    <property type="protein sequence ID" value="MCO4294069.1"/>
    <property type="molecule type" value="Genomic_DNA"/>
</dbReference>
<feature type="chain" id="PRO_5040753207" description="DUF4136 domain-containing protein" evidence="1">
    <location>
        <begin position="22"/>
        <end position="209"/>
    </location>
</feature>
<dbReference type="AlphaFoldDB" id="A0A9X2JDV7"/>
<reference evidence="2" key="1">
    <citation type="submission" date="2022-06" db="EMBL/GenBank/DDBJ databases">
        <title>Solitalea sp. MAHUQ-68 isolated from rhizospheric soil.</title>
        <authorList>
            <person name="Huq M.A."/>
        </authorList>
    </citation>
    <scope>NUCLEOTIDE SEQUENCE</scope>
    <source>
        <strain evidence="2">MAHUQ-68</strain>
    </source>
</reference>
<feature type="signal peptide" evidence="1">
    <location>
        <begin position="1"/>
        <end position="21"/>
    </location>
</feature>
<name>A0A9X2JDV7_9SPHI</name>
<evidence type="ECO:0008006" key="4">
    <source>
        <dbReference type="Google" id="ProtNLM"/>
    </source>
</evidence>
<accession>A0A9X2JDV7</accession>
<proteinExistence type="predicted"/>
<organism evidence="2 3">
    <name type="scientific">Solitalea agri</name>
    <dbReference type="NCBI Taxonomy" id="2953739"/>
    <lineage>
        <taxon>Bacteria</taxon>
        <taxon>Pseudomonadati</taxon>
        <taxon>Bacteroidota</taxon>
        <taxon>Sphingobacteriia</taxon>
        <taxon>Sphingobacteriales</taxon>
        <taxon>Sphingobacteriaceae</taxon>
        <taxon>Solitalea</taxon>
    </lineage>
</organism>
<comment type="caution">
    <text evidence="2">The sequence shown here is derived from an EMBL/GenBank/DDBJ whole genome shotgun (WGS) entry which is preliminary data.</text>
</comment>
<evidence type="ECO:0000313" key="2">
    <source>
        <dbReference type="EMBL" id="MCO4294069.1"/>
    </source>
</evidence>
<protein>
    <recommendedName>
        <fullName evidence="4">DUF4136 domain-containing protein</fullName>
    </recommendedName>
</protein>
<keyword evidence="1" id="KW-0732">Signal</keyword>
<sequence length="209" mass="24391">MRHIAILIILLSFLTPCSGQTSTNTTKFKKEIPTWKNGEEDLFYKLTQQKVKQLKIDSLQSGYDSLQIRIWYDYSLMTLRKLLVIKRTNNTWTATSYTMTVDWNASDLTEIVKAKKIEILNPKNGWSSFLNKLFFLQITTLPNMDNIPGLQDGWTDGISYNVEVATKKQYRFYGYHLPDKFQDKYWQAKNMVKILKLVEIELGITSGIR</sequence>
<gene>
    <name evidence="2" type="ORF">NF867_14475</name>
</gene>
<evidence type="ECO:0000313" key="3">
    <source>
        <dbReference type="Proteomes" id="UP001155182"/>
    </source>
</evidence>
<evidence type="ECO:0000256" key="1">
    <source>
        <dbReference type="SAM" id="SignalP"/>
    </source>
</evidence>